<dbReference type="PROSITE" id="PS50901">
    <property type="entry name" value="FTSK"/>
    <property type="match status" value="1"/>
</dbReference>
<dbReference type="InterPro" id="IPR003593">
    <property type="entry name" value="AAA+_ATPase"/>
</dbReference>
<evidence type="ECO:0000256" key="1">
    <source>
        <dbReference type="ARBA" id="ARBA00022741"/>
    </source>
</evidence>
<protein>
    <submittedName>
        <fullName evidence="6">ATP-binding protein</fullName>
    </submittedName>
</protein>
<dbReference type="InterPro" id="IPR050206">
    <property type="entry name" value="FtsK/SpoIIIE/SftA"/>
</dbReference>
<keyword evidence="2 3" id="KW-0067">ATP-binding</keyword>
<evidence type="ECO:0000256" key="2">
    <source>
        <dbReference type="ARBA" id="ARBA00022840"/>
    </source>
</evidence>
<feature type="coiled-coil region" evidence="4">
    <location>
        <begin position="283"/>
        <end position="317"/>
    </location>
</feature>
<dbReference type="Pfam" id="PF01580">
    <property type="entry name" value="FtsK_SpoIIIE"/>
    <property type="match status" value="1"/>
</dbReference>
<evidence type="ECO:0000313" key="6">
    <source>
        <dbReference type="EMBL" id="AFX89320.1"/>
    </source>
</evidence>
<gene>
    <name evidence="6" type="ORF">HPAKL86_01505</name>
</gene>
<evidence type="ECO:0000256" key="3">
    <source>
        <dbReference type="PROSITE-ProRule" id="PRU00289"/>
    </source>
</evidence>
<sequence length="825" mass="94759">MIEVNTLLQKLDDALDKVVHQKEPESFLKPIISSIEEYQKNIRQIQAQFTDAPQFNETKAYPQFLSCGLLEIKGKNGANMDVCLPKVYPFPPKSLYIEHEKDGQFLREMLMRLLSSAPLVQLEVILVDALSLGGIFNLARRLLDKDNDFIYQQRILTESNEIEEALKHLYEYLKVNLQKKLAGFKDFAHYNEIKEDKLPLKALFLSGVDALSSNVLYYLEKIMRFGSKNGVLSFVNLESEKNNKSAQDLKRYAEFFKDRTSFERLKYLNVEVINDYGIQSQHMQDFADRIKAYYEKKKAVKRELKDLQREQEFWTKSSQFKVSVPVGWDINHEEVCFEIGEAQNHTLICGRSGSGKSNFLHVLIQNLAFYYAPNEVQLFLLDYKEGVEFNAYANPTILEHARLVSVASSVGFGVGFLSWLDKEMKKRGELFKQFDANVKDLSAYREHGEMPRLIVVIDEFQVLFSDSSTKEKERVEAYLTNILKKGRSFGVHLILATQTMRGADINKSLMAQIANRIALSMDAEDSESVLSDDVACELTPRTEGIFNNNGGHKKDHKKMSIPKAPDDFKPFIKKIHGEFNQRNLAPIEHKIYNGETPLEMPNTLKANEMRLHLGKEVGYEQKDLIVEFESSESHLLVVSQDLNARIALMKLFAQNFKTANKELLFYNAEKRLLRELDGLKKHHITPMKSPLMSVLDTAMNPNSVLMIDNLNEAKELHDKIGVEKLKSFLEKATDNEQYCIIFAHDLKQIKTNYDLGKLKELLNNHFKQRLAFECYRENLNAIKNDLPLLTNKLNALFVELSKDSHAEFRPFSLQSQEKGGVKKGG</sequence>
<feature type="binding site" evidence="3">
    <location>
        <begin position="350"/>
        <end position="357"/>
    </location>
    <ligand>
        <name>ATP</name>
        <dbReference type="ChEBI" id="CHEBI:30616"/>
    </ligand>
</feature>
<evidence type="ECO:0000256" key="4">
    <source>
        <dbReference type="SAM" id="Coils"/>
    </source>
</evidence>
<reference evidence="6 7" key="1">
    <citation type="journal article" date="2015" name="Genome Announc.">
        <title>Complete Genome Sequences of Two Helicobacter pylori Strains from a Canadian Arctic Aboriginal Community.</title>
        <authorList>
            <person name="Kersulyte D."/>
            <person name="Bertoli M.T."/>
            <person name="Tamma S."/>
            <person name="Keelan M."/>
            <person name="Munday R."/>
            <person name="Geary J."/>
            <person name="Veldhuyzen van Zanten S."/>
            <person name="Goodman K.J."/>
            <person name="Berg D.E."/>
        </authorList>
    </citation>
    <scope>NUCLEOTIDE SEQUENCE [LARGE SCALE GENOMIC DNA]</scope>
    <source>
        <strain evidence="6">Aklavik86</strain>
    </source>
</reference>
<dbReference type="HOGENOM" id="CLU_386746_0_0_7"/>
<dbReference type="PANTHER" id="PTHR22683:SF41">
    <property type="entry name" value="DNA TRANSLOCASE FTSK"/>
    <property type="match status" value="1"/>
</dbReference>
<name>K7YZY2_HELPX</name>
<dbReference type="KEGG" id="hpyk:HPAKL86_01505"/>
<dbReference type="Gene3D" id="3.40.50.300">
    <property type="entry name" value="P-loop containing nucleotide triphosphate hydrolases"/>
    <property type="match status" value="1"/>
</dbReference>
<dbReference type="SUPFAM" id="SSF52540">
    <property type="entry name" value="P-loop containing nucleoside triphosphate hydrolases"/>
    <property type="match status" value="2"/>
</dbReference>
<dbReference type="Proteomes" id="UP000010078">
    <property type="component" value="Chromosome"/>
</dbReference>
<organism evidence="6 7">
    <name type="scientific">Helicobacter pylori Aklavik86</name>
    <dbReference type="NCBI Taxonomy" id="1055532"/>
    <lineage>
        <taxon>Bacteria</taxon>
        <taxon>Pseudomonadati</taxon>
        <taxon>Campylobacterota</taxon>
        <taxon>Epsilonproteobacteria</taxon>
        <taxon>Campylobacterales</taxon>
        <taxon>Helicobacteraceae</taxon>
        <taxon>Helicobacter</taxon>
    </lineage>
</organism>
<feature type="domain" description="FtsK" evidence="5">
    <location>
        <begin position="332"/>
        <end position="528"/>
    </location>
</feature>
<evidence type="ECO:0000259" key="5">
    <source>
        <dbReference type="PROSITE" id="PS50901"/>
    </source>
</evidence>
<dbReference type="PANTHER" id="PTHR22683">
    <property type="entry name" value="SPORULATION PROTEIN RELATED"/>
    <property type="match status" value="1"/>
</dbReference>
<dbReference type="CDD" id="cd01127">
    <property type="entry name" value="TrwB_TraG_TraD_VirD4"/>
    <property type="match status" value="1"/>
</dbReference>
<dbReference type="PATRIC" id="fig|1055532.3.peg.309"/>
<keyword evidence="4" id="KW-0175">Coiled coil</keyword>
<dbReference type="GO" id="GO:0005524">
    <property type="term" value="F:ATP binding"/>
    <property type="evidence" value="ECO:0007669"/>
    <property type="project" value="UniProtKB-UniRule"/>
</dbReference>
<accession>K7YZY2</accession>
<proteinExistence type="predicted"/>
<dbReference type="RefSeq" id="WP_015086737.1">
    <property type="nucleotide sequence ID" value="NC_019563.1"/>
</dbReference>
<dbReference type="InterPro" id="IPR002543">
    <property type="entry name" value="FtsK_dom"/>
</dbReference>
<dbReference type="GO" id="GO:0003677">
    <property type="term" value="F:DNA binding"/>
    <property type="evidence" value="ECO:0007669"/>
    <property type="project" value="InterPro"/>
</dbReference>
<evidence type="ECO:0000313" key="7">
    <source>
        <dbReference type="Proteomes" id="UP000010078"/>
    </source>
</evidence>
<dbReference type="EMBL" id="CP003476">
    <property type="protein sequence ID" value="AFX89320.1"/>
    <property type="molecule type" value="Genomic_DNA"/>
</dbReference>
<keyword evidence="1 3" id="KW-0547">Nucleotide-binding</keyword>
<dbReference type="InterPro" id="IPR027417">
    <property type="entry name" value="P-loop_NTPase"/>
</dbReference>
<dbReference type="AlphaFoldDB" id="K7YZY2"/>
<dbReference type="SMART" id="SM00382">
    <property type="entry name" value="AAA"/>
    <property type="match status" value="1"/>
</dbReference>